<dbReference type="Proteomes" id="UP000192575">
    <property type="component" value="Unassembled WGS sequence"/>
</dbReference>
<reference evidence="2" key="2">
    <citation type="submission" date="2023-02" db="EMBL/GenBank/DDBJ databases">
        <title>Draft Whole-Genome Sequences of competitive exclusion Lactobacillus salivarius strains for Poultry.</title>
        <authorList>
            <person name="Ma L.M."/>
            <person name="Lopez-Guerra N."/>
            <person name="Zhang G."/>
        </authorList>
    </citation>
    <scope>NUCLEOTIDE SEQUENCE</scope>
    <source>
        <strain evidence="2">Salm-9</strain>
    </source>
</reference>
<keyword evidence="1" id="KW-1133">Transmembrane helix</keyword>
<reference evidence="3 4" key="1">
    <citation type="submission" date="2017-03" db="EMBL/GenBank/DDBJ databases">
        <title>Phylogenomics and comparative genomics of Lactobacillus salivarius, a mammalian gut commensal.</title>
        <authorList>
            <person name="Harris H.M."/>
        </authorList>
    </citation>
    <scope>NUCLEOTIDE SEQUENCE [LARGE SCALE GENOMIC DNA]</scope>
    <source>
        <strain evidence="3 4">JCM 1047</strain>
    </source>
</reference>
<protein>
    <submittedName>
        <fullName evidence="3">Uncharacterized protein</fullName>
    </submittedName>
</protein>
<evidence type="ECO:0000313" key="3">
    <source>
        <dbReference type="EMBL" id="OQQ88590.1"/>
    </source>
</evidence>
<organism evidence="3 4">
    <name type="scientific">Ligilactobacillus salivarius</name>
    <dbReference type="NCBI Taxonomy" id="1624"/>
    <lineage>
        <taxon>Bacteria</taxon>
        <taxon>Bacillati</taxon>
        <taxon>Bacillota</taxon>
        <taxon>Bacilli</taxon>
        <taxon>Lactobacillales</taxon>
        <taxon>Lactobacillaceae</taxon>
        <taxon>Ligilactobacillus</taxon>
    </lineage>
</organism>
<accession>A0A1V9S638</accession>
<feature type="transmembrane region" description="Helical" evidence="1">
    <location>
        <begin position="30"/>
        <end position="48"/>
    </location>
</feature>
<dbReference type="AlphaFoldDB" id="A0A1V9S638"/>
<evidence type="ECO:0000313" key="2">
    <source>
        <dbReference type="EMBL" id="MDF4187240.1"/>
    </source>
</evidence>
<feature type="transmembrane region" description="Helical" evidence="1">
    <location>
        <begin position="54"/>
        <end position="72"/>
    </location>
</feature>
<dbReference type="Proteomes" id="UP001213566">
    <property type="component" value="Unassembled WGS sequence"/>
</dbReference>
<evidence type="ECO:0000313" key="4">
    <source>
        <dbReference type="Proteomes" id="UP000192575"/>
    </source>
</evidence>
<dbReference type="EMBL" id="NBEF01000044">
    <property type="protein sequence ID" value="OQQ88590.1"/>
    <property type="molecule type" value="Genomic_DNA"/>
</dbReference>
<feature type="transmembrane region" description="Helical" evidence="1">
    <location>
        <begin position="6"/>
        <end position="23"/>
    </location>
</feature>
<keyword evidence="1" id="KW-0472">Membrane</keyword>
<dbReference type="EMBL" id="JARKHV010000020">
    <property type="protein sequence ID" value="MDF4187240.1"/>
    <property type="molecule type" value="Genomic_DNA"/>
</dbReference>
<evidence type="ECO:0000256" key="1">
    <source>
        <dbReference type="SAM" id="Phobius"/>
    </source>
</evidence>
<name>A0A1V9S638_9LACO</name>
<dbReference type="RefSeq" id="WP_044006033.1">
    <property type="nucleotide sequence ID" value="NZ_CP007650.1"/>
</dbReference>
<sequence length="94" mass="10890">MNQLLSNPLTYIIIGMIIQHAITPHIKWRYSIAVLPILVTIFGIYSALSHKISYIGVLGYFTIAIIFFLMAYTSKEELRKKKQDKLAKERFKSK</sequence>
<comment type="caution">
    <text evidence="3">The sequence shown here is derived from an EMBL/GenBank/DDBJ whole genome shotgun (WGS) entry which is preliminary data.</text>
</comment>
<keyword evidence="1" id="KW-0812">Transmembrane</keyword>
<gene>
    <name evidence="3" type="ORF">B6U56_10805</name>
    <name evidence="2" type="ORF">PV940_09485</name>
</gene>
<proteinExistence type="predicted"/>